<dbReference type="Proteomes" id="UP001285908">
    <property type="component" value="Unassembled WGS sequence"/>
</dbReference>
<organism evidence="3 4">
    <name type="scientific">Neurospora hispaniola</name>
    <dbReference type="NCBI Taxonomy" id="588809"/>
    <lineage>
        <taxon>Eukaryota</taxon>
        <taxon>Fungi</taxon>
        <taxon>Dikarya</taxon>
        <taxon>Ascomycota</taxon>
        <taxon>Pezizomycotina</taxon>
        <taxon>Sordariomycetes</taxon>
        <taxon>Sordariomycetidae</taxon>
        <taxon>Sordariales</taxon>
        <taxon>Sordariaceae</taxon>
        <taxon>Neurospora</taxon>
    </lineage>
</organism>
<reference evidence="3 4" key="1">
    <citation type="journal article" date="2023" name="Mol. Phylogenet. Evol.">
        <title>Genome-scale phylogeny and comparative genomics of the fungal order Sordariales.</title>
        <authorList>
            <person name="Hensen N."/>
            <person name="Bonometti L."/>
            <person name="Westerberg I."/>
            <person name="Brannstrom I.O."/>
            <person name="Guillou S."/>
            <person name="Cros-Aarteil S."/>
            <person name="Calhoun S."/>
            <person name="Haridas S."/>
            <person name="Kuo A."/>
            <person name="Mondo S."/>
            <person name="Pangilinan J."/>
            <person name="Riley R."/>
            <person name="LaButti K."/>
            <person name="Andreopoulos B."/>
            <person name="Lipzen A."/>
            <person name="Chen C."/>
            <person name="Yan M."/>
            <person name="Daum C."/>
            <person name="Ng V."/>
            <person name="Clum A."/>
            <person name="Steindorff A."/>
            <person name="Ohm R.A."/>
            <person name="Martin F."/>
            <person name="Silar P."/>
            <person name="Natvig D.O."/>
            <person name="Lalanne C."/>
            <person name="Gautier V."/>
            <person name="Ament-Velasquez S.L."/>
            <person name="Kruys A."/>
            <person name="Hutchinson M.I."/>
            <person name="Powell A.J."/>
            <person name="Barry K."/>
            <person name="Miller A.N."/>
            <person name="Grigoriev I.V."/>
            <person name="Debuchy R."/>
            <person name="Gladieux P."/>
            <person name="Hiltunen Thoren M."/>
            <person name="Johannesson H."/>
        </authorList>
    </citation>
    <scope>NUCLEOTIDE SEQUENCE [LARGE SCALE GENOMIC DNA]</scope>
    <source>
        <strain evidence="3 4">FGSC 10403</strain>
    </source>
</reference>
<dbReference type="RefSeq" id="XP_062691419.1">
    <property type="nucleotide sequence ID" value="XM_062835032.1"/>
</dbReference>
<dbReference type="InterPro" id="IPR052895">
    <property type="entry name" value="HetReg/Transcr_Mod"/>
</dbReference>
<comment type="caution">
    <text evidence="3">The sequence shown here is derived from an EMBL/GenBank/DDBJ whole genome shotgun (WGS) entry which is preliminary data.</text>
</comment>
<protein>
    <submittedName>
        <fullName evidence="3">HET-domain-containing protein</fullName>
    </submittedName>
</protein>
<name>A0AAJ0I537_9PEZI</name>
<evidence type="ECO:0000256" key="1">
    <source>
        <dbReference type="SAM" id="MobiDB-lite"/>
    </source>
</evidence>
<proteinExistence type="predicted"/>
<dbReference type="Pfam" id="PF06985">
    <property type="entry name" value="HET"/>
    <property type="match status" value="1"/>
</dbReference>
<dbReference type="PANTHER" id="PTHR24148">
    <property type="entry name" value="ANKYRIN REPEAT DOMAIN-CONTAINING PROTEIN 39 HOMOLOG-RELATED"/>
    <property type="match status" value="1"/>
</dbReference>
<dbReference type="PANTHER" id="PTHR24148:SF77">
    <property type="entry name" value="HETEROKARYON INCOMPATIBILITY DOMAIN-CONTAINING PROTEIN"/>
    <property type="match status" value="1"/>
</dbReference>
<evidence type="ECO:0000313" key="4">
    <source>
        <dbReference type="Proteomes" id="UP001285908"/>
    </source>
</evidence>
<dbReference type="AlphaFoldDB" id="A0AAJ0I537"/>
<gene>
    <name evidence="3" type="ORF">B0T23DRAFT_317901</name>
</gene>
<dbReference type="EMBL" id="JAULSX010000005">
    <property type="protein sequence ID" value="KAK3490236.1"/>
    <property type="molecule type" value="Genomic_DNA"/>
</dbReference>
<evidence type="ECO:0000313" key="3">
    <source>
        <dbReference type="EMBL" id="KAK3490236.1"/>
    </source>
</evidence>
<feature type="region of interest" description="Disordered" evidence="1">
    <location>
        <begin position="407"/>
        <end position="428"/>
    </location>
</feature>
<feature type="domain" description="Heterokaryon incompatibility" evidence="2">
    <location>
        <begin position="65"/>
        <end position="204"/>
    </location>
</feature>
<sequence>MEALEVGRTVRACNAGPDQITGERYPYRQLEHENTIRLLFITPGSGEEISSTYSLLHAELGNIPYQALSYEWGLPSDDDPNITIDGHTVRIRKNLSEALKQISSVIRYLDFLLLWIDALCINQSDDGEKSQQVQKMGKIFSSAEQVLAWTGPMGNDSDYAMDILNSAPRDCIFDPDLFENYRARTAILAWCNRPYWKRIWIIQELFLAKRLVYMCGSRSISEHGNALDNCLWVILKSSSQSPSGLVPDNLEYWTKVLRNRQVVKRSLLDWLYVCATSHIMATDARDYIYAVLSISHETRSCLAQMIPDYTKSAETVFEDLNTLMMDEKAREGCESCICKVERIDHIENKIVNGWLKQTVGLNVKIGWHDRSAYPSCNSCGRPKRTYSKGELWLSRYWGERVGVGGGGGARARNQRVGGATYTERPEQQ</sequence>
<dbReference type="InterPro" id="IPR010730">
    <property type="entry name" value="HET"/>
</dbReference>
<dbReference type="GeneID" id="87872654"/>
<feature type="compositionally biased region" description="Low complexity" evidence="1">
    <location>
        <begin position="410"/>
        <end position="419"/>
    </location>
</feature>
<keyword evidence="4" id="KW-1185">Reference proteome</keyword>
<evidence type="ECO:0000259" key="2">
    <source>
        <dbReference type="Pfam" id="PF06985"/>
    </source>
</evidence>
<accession>A0AAJ0I537</accession>